<dbReference type="EMBL" id="DF849791">
    <property type="protein sequence ID" value="GAT58907.1"/>
    <property type="molecule type" value="Genomic_DNA"/>
</dbReference>
<evidence type="ECO:0000256" key="4">
    <source>
        <dbReference type="ARBA" id="ARBA00022824"/>
    </source>
</evidence>
<dbReference type="Proteomes" id="UP000815677">
    <property type="component" value="Unassembled WGS sequence"/>
</dbReference>
<feature type="compositionally biased region" description="Polar residues" evidence="9">
    <location>
        <begin position="568"/>
        <end position="581"/>
    </location>
</feature>
<evidence type="ECO:0000256" key="8">
    <source>
        <dbReference type="ARBA" id="ARBA00023136"/>
    </source>
</evidence>
<feature type="compositionally biased region" description="Basic and acidic residues" evidence="9">
    <location>
        <begin position="760"/>
        <end position="770"/>
    </location>
</feature>
<keyword evidence="7" id="KW-0446">Lipid-binding</keyword>
<feature type="compositionally biased region" description="Polar residues" evidence="9">
    <location>
        <begin position="531"/>
        <end position="541"/>
    </location>
</feature>
<reference evidence="12" key="1">
    <citation type="submission" date="2014-09" db="EMBL/GenBank/DDBJ databases">
        <title>Genome sequence of the luminous mushroom Mycena chlorophos for searching fungal bioluminescence genes.</title>
        <authorList>
            <person name="Tanaka Y."/>
            <person name="Kasuga D."/>
            <person name="Oba Y."/>
            <person name="Hase S."/>
            <person name="Sato K."/>
            <person name="Oba Y."/>
            <person name="Sakakibara Y."/>
        </authorList>
    </citation>
    <scope>NUCLEOTIDE SEQUENCE</scope>
</reference>
<sequence>MSFKALIYAYILGGLTFLPLVLVAVVYFTIYTSVPVADPDVRKKQRAELAAQGTDEKEEQDSVPATDLNDAPKTRKAWLTMRRTFEETTDGSYVSLVRNFLDARSKDPKRSRPKDMWYVVLKGSVLYLYEDETMSDCEGAIELSGHDVYIYPEGLMDGELFAKRNAICLKPKVPPEGMPSVTREMKLEGVDVEARVAEGGEKVRAVVEEEAKQRDAAREQALNLATPWFIFVRSNVDMEDWYLALIHASDNPPQTPMLAPLQAVFQPSDMAHLVSTLDEQPDVIPMRWFNALLGRIIFAVYRTHNLEKEIIRRIMKKISKTKRPSFLTELNVTEVSVGNKAPTFSKPMLKELTKEGDASMEVHLQYKGEFRITIEATATISLGARFKSYEVKLVLAAVLKEIEGNLLLKIKRPPSNRIWYAFTQAPRMVFEVEPIVSDRQITWSMITSALESSMKAIIQESVVLPNMDDISFFETAGLNHRGGIWADSGRREQAPSDVVPHPPDDDAGSIASAPPATAPSPAPEPESRATQSAVDLVSSSPPDVPEVAWSSTFSAGEGSDASKRRSFHSSAQSEGGRSFTEQEVFAEDETPRGRSEIIEVEKTASQQRSRSTPHSSEATPTNSEGSDDSHLQAPSTSSRGHGKSNSVEEYTPNGSPSTSLPNSRVGTSGSPTASTFLSTLRSRDKQAISNTAKETFRKWGANWSGLRKDREKDPNSVEDVSDSGSLISRLRPDRENNSNASNGSVSHKARQSYAEVRAAVAERRGRERADGNTTPEPPATVTATSIPIPTPEIRERATTMLPGRPPNGFTSLIPRSVSDAVPRPGTPPPQPPAVPAPPPQESPLPIHVQPQAKSMVIPGIHAKNRNEVMSMGYVAPAPETPPDSRVKNPAIQSMYRLWRSPTAPASTTASSGDATPIEVSSSQMQSEADVSPLAHLTALPNPDSSPRPTPPPLPPRKKNTPVRQPSASNIALPETAPSAGVSVSSSSAASSSPPSTSASEALQSIADKDDDKRASLEGAMAGSPPHSRRATLSGASAAAMIQAMAAFGGGSGSGSGSGGEEEPPIPTPPTPKAVVVDDAS</sequence>
<dbReference type="PANTHER" id="PTHR13466">
    <property type="entry name" value="TEX2 PROTEIN-RELATED"/>
    <property type="match status" value="1"/>
</dbReference>
<proteinExistence type="predicted"/>
<comment type="subcellular location">
    <subcellularLocation>
        <location evidence="1">Endoplasmic reticulum membrane</location>
    </subcellularLocation>
</comment>
<feature type="domain" description="SMP-LTD" evidence="11">
    <location>
        <begin position="282"/>
        <end position="473"/>
    </location>
</feature>
<feature type="compositionally biased region" description="Low complexity" evidence="9">
    <location>
        <begin position="975"/>
        <end position="999"/>
    </location>
</feature>
<dbReference type="InterPro" id="IPR031468">
    <property type="entry name" value="SMP_LBD"/>
</dbReference>
<evidence type="ECO:0000256" key="1">
    <source>
        <dbReference type="ARBA" id="ARBA00004586"/>
    </source>
</evidence>
<dbReference type="Pfam" id="PF10296">
    <property type="entry name" value="MMM1"/>
    <property type="match status" value="1"/>
</dbReference>
<evidence type="ECO:0000256" key="7">
    <source>
        <dbReference type="ARBA" id="ARBA00023121"/>
    </source>
</evidence>
<feature type="compositionally biased region" description="Pro residues" evidence="9">
    <location>
        <begin position="943"/>
        <end position="954"/>
    </location>
</feature>
<dbReference type="PROSITE" id="PS51847">
    <property type="entry name" value="SMP"/>
    <property type="match status" value="1"/>
</dbReference>
<organism evidence="12 13">
    <name type="scientific">Mycena chlorophos</name>
    <name type="common">Agaric fungus</name>
    <name type="synonym">Agaricus chlorophos</name>
    <dbReference type="NCBI Taxonomy" id="658473"/>
    <lineage>
        <taxon>Eukaryota</taxon>
        <taxon>Fungi</taxon>
        <taxon>Dikarya</taxon>
        <taxon>Basidiomycota</taxon>
        <taxon>Agaricomycotina</taxon>
        <taxon>Agaricomycetes</taxon>
        <taxon>Agaricomycetidae</taxon>
        <taxon>Agaricales</taxon>
        <taxon>Marasmiineae</taxon>
        <taxon>Mycenaceae</taxon>
        <taxon>Mycena</taxon>
    </lineage>
</organism>
<feature type="compositionally biased region" description="Polar residues" evidence="9">
    <location>
        <begin position="918"/>
        <end position="928"/>
    </location>
</feature>
<evidence type="ECO:0000259" key="11">
    <source>
        <dbReference type="PROSITE" id="PS51847"/>
    </source>
</evidence>
<keyword evidence="3 10" id="KW-0812">Transmembrane</keyword>
<evidence type="ECO:0000256" key="2">
    <source>
        <dbReference type="ARBA" id="ARBA00022448"/>
    </source>
</evidence>
<evidence type="ECO:0000256" key="5">
    <source>
        <dbReference type="ARBA" id="ARBA00022989"/>
    </source>
</evidence>
<evidence type="ECO:0000256" key="6">
    <source>
        <dbReference type="ARBA" id="ARBA00023055"/>
    </source>
</evidence>
<feature type="compositionally biased region" description="Gly residues" evidence="9">
    <location>
        <begin position="1047"/>
        <end position="1058"/>
    </location>
</feature>
<feature type="transmembrane region" description="Helical" evidence="10">
    <location>
        <begin position="7"/>
        <end position="30"/>
    </location>
</feature>
<evidence type="ECO:0000256" key="10">
    <source>
        <dbReference type="SAM" id="Phobius"/>
    </source>
</evidence>
<evidence type="ECO:0000256" key="9">
    <source>
        <dbReference type="SAM" id="MobiDB-lite"/>
    </source>
</evidence>
<name>A0ABQ0M6M9_MYCCL</name>
<dbReference type="SUPFAM" id="SSF50729">
    <property type="entry name" value="PH domain-like"/>
    <property type="match status" value="1"/>
</dbReference>
<keyword evidence="6" id="KW-0445">Lipid transport</keyword>
<evidence type="ECO:0000313" key="12">
    <source>
        <dbReference type="EMBL" id="GAT58907.1"/>
    </source>
</evidence>
<evidence type="ECO:0000256" key="3">
    <source>
        <dbReference type="ARBA" id="ARBA00022692"/>
    </source>
</evidence>
<protein>
    <recommendedName>
        <fullName evidence="11">SMP-LTD domain-containing protein</fullName>
    </recommendedName>
</protein>
<accession>A0ABQ0M6M9</accession>
<feature type="region of interest" description="Disordered" evidence="9">
    <location>
        <begin position="873"/>
        <end position="1034"/>
    </location>
</feature>
<dbReference type="CDD" id="cd21675">
    <property type="entry name" value="SMP_TEX2"/>
    <property type="match status" value="1"/>
</dbReference>
<feature type="compositionally biased region" description="Basic and acidic residues" evidence="9">
    <location>
        <begin position="706"/>
        <end position="715"/>
    </location>
</feature>
<evidence type="ECO:0000313" key="13">
    <source>
        <dbReference type="Proteomes" id="UP000815677"/>
    </source>
</evidence>
<dbReference type="InterPro" id="IPR019411">
    <property type="entry name" value="MMM1_dom"/>
</dbReference>
<keyword evidence="13" id="KW-1185">Reference proteome</keyword>
<keyword evidence="8 10" id="KW-0472">Membrane</keyword>
<feature type="compositionally biased region" description="Polar residues" evidence="9">
    <location>
        <begin position="632"/>
        <end position="680"/>
    </location>
</feature>
<keyword evidence="5 10" id="KW-1133">Transmembrane helix</keyword>
<keyword evidence="4" id="KW-0256">Endoplasmic reticulum</keyword>
<feature type="compositionally biased region" description="Low complexity" evidence="9">
    <location>
        <begin position="900"/>
        <end position="916"/>
    </location>
</feature>
<feature type="compositionally biased region" description="Basic and acidic residues" evidence="9">
    <location>
        <begin position="1006"/>
        <end position="1015"/>
    </location>
</feature>
<gene>
    <name evidence="12" type="ORF">MCHLO_15281</name>
</gene>
<feature type="region of interest" description="Disordered" evidence="9">
    <location>
        <begin position="47"/>
        <end position="68"/>
    </location>
</feature>
<feature type="compositionally biased region" description="Basic and acidic residues" evidence="9">
    <location>
        <begin position="589"/>
        <end position="602"/>
    </location>
</feature>
<feature type="compositionally biased region" description="Polar residues" evidence="9">
    <location>
        <begin position="603"/>
        <end position="624"/>
    </location>
</feature>
<feature type="region of interest" description="Disordered" evidence="9">
    <location>
        <begin position="484"/>
        <end position="846"/>
    </location>
</feature>
<dbReference type="PANTHER" id="PTHR13466:SF19">
    <property type="entry name" value="NUCLEUS-VACUOLE JUNCTION PROTEIN 2"/>
    <property type="match status" value="1"/>
</dbReference>
<feature type="compositionally biased region" description="Pro residues" evidence="9">
    <location>
        <begin position="824"/>
        <end position="842"/>
    </location>
</feature>
<feature type="region of interest" description="Disordered" evidence="9">
    <location>
        <begin position="1046"/>
        <end position="1080"/>
    </location>
</feature>
<keyword evidence="2" id="KW-0813">Transport</keyword>